<dbReference type="OrthoDB" id="4017073at2759"/>
<sequence>MTAIYSITHLDPCIEVDGEGLDPLIQESIQDSNSFFMNLTPCSSCQTLKNTENEFETTPEPITSDHFEEVSPTNTRGNDLGEDIEFTIILPDFIHRQQIKLSSLFEYIHASTDAPVYKSYQDLTVHHLITYLFDQIIHDSNLLYINQIKLMIMGKAYSISNLVDLAYPASYLANFKLTSILSTSKVFQLFVIPNENLLPLKIPIQTILFKLHNIQVCSVDSTYNPTSDFSATYADAVLKTFRKVRKSISSNSSSSENLSRRRSSIKSIESLVFSLIYTMY</sequence>
<dbReference type="RefSeq" id="XP_020075425.1">
    <property type="nucleotide sequence ID" value="XM_020223071.1"/>
</dbReference>
<protein>
    <submittedName>
        <fullName evidence="1">Uncharacterized protein</fullName>
    </submittedName>
</protein>
<dbReference type="EMBL" id="KV454542">
    <property type="protein sequence ID" value="ODV66358.1"/>
    <property type="molecule type" value="Genomic_DNA"/>
</dbReference>
<dbReference type="AlphaFoldDB" id="A0A1E4RGH8"/>
<reference evidence="2" key="1">
    <citation type="submission" date="2016-05" db="EMBL/GenBank/DDBJ databases">
        <title>Comparative genomics of biotechnologically important yeasts.</title>
        <authorList>
            <consortium name="DOE Joint Genome Institute"/>
            <person name="Riley R."/>
            <person name="Haridas S."/>
            <person name="Wolfe K.H."/>
            <person name="Lopes M.R."/>
            <person name="Hittinger C.T."/>
            <person name="Goker M."/>
            <person name="Salamov A."/>
            <person name="Wisecaver J."/>
            <person name="Long T.M."/>
            <person name="Aerts A.L."/>
            <person name="Barry K."/>
            <person name="Choi C."/>
            <person name="Clum A."/>
            <person name="Coughlan A.Y."/>
            <person name="Deshpande S."/>
            <person name="Douglass A.P."/>
            <person name="Hanson S.J."/>
            <person name="Klenk H.-P."/>
            <person name="Labutti K."/>
            <person name="Lapidus A."/>
            <person name="Lindquist E."/>
            <person name="Lipzen A."/>
            <person name="Meier-Kolthoff J.P."/>
            <person name="Ohm R.A."/>
            <person name="Otillar R.P."/>
            <person name="Pangilinan J."/>
            <person name="Peng Y."/>
            <person name="Rokas A."/>
            <person name="Rosa C.A."/>
            <person name="Scheuner C."/>
            <person name="Sibirny A.A."/>
            <person name="Slot J.C."/>
            <person name="Stielow J.B."/>
            <person name="Sun H."/>
            <person name="Kurtzman C.P."/>
            <person name="Blackwell M."/>
            <person name="Grigoriev I.V."/>
            <person name="Jeffries T.W."/>
        </authorList>
    </citation>
    <scope>NUCLEOTIDE SEQUENCE [LARGE SCALE GENOMIC DNA]</scope>
    <source>
        <strain evidence="2">NRRL Y-1933</strain>
    </source>
</reference>
<accession>A0A1E4RGH8</accession>
<evidence type="ECO:0000313" key="1">
    <source>
        <dbReference type="EMBL" id="ODV66358.1"/>
    </source>
</evidence>
<proteinExistence type="predicted"/>
<name>A0A1E4RGH8_9ASCO</name>
<dbReference type="GeneID" id="30997620"/>
<organism evidence="1 2">
    <name type="scientific">Hyphopichia burtonii NRRL Y-1933</name>
    <dbReference type="NCBI Taxonomy" id="984485"/>
    <lineage>
        <taxon>Eukaryota</taxon>
        <taxon>Fungi</taxon>
        <taxon>Dikarya</taxon>
        <taxon>Ascomycota</taxon>
        <taxon>Saccharomycotina</taxon>
        <taxon>Pichiomycetes</taxon>
        <taxon>Debaryomycetaceae</taxon>
        <taxon>Hyphopichia</taxon>
    </lineage>
</organism>
<gene>
    <name evidence="1" type="ORF">HYPBUDRAFT_212703</name>
</gene>
<dbReference type="Proteomes" id="UP000095085">
    <property type="component" value="Unassembled WGS sequence"/>
</dbReference>
<evidence type="ECO:0000313" key="2">
    <source>
        <dbReference type="Proteomes" id="UP000095085"/>
    </source>
</evidence>
<keyword evidence="2" id="KW-1185">Reference proteome</keyword>